<evidence type="ECO:0000256" key="1">
    <source>
        <dbReference type="SAM" id="Phobius"/>
    </source>
</evidence>
<keyword evidence="1" id="KW-1133">Transmembrane helix</keyword>
<accession>A0A0N4ZVV0</accession>
<keyword evidence="1" id="KW-0812">Transmembrane</keyword>
<proteinExistence type="predicted"/>
<sequence length="332" mass="38472">MSTKLGPYVGISSVESLEDDYSKDDDYIVKKIKILLLFFFVAATLLTIFVFGQALISPKREEFVKNLLLRNAILEGDEWRFTYNNRSDIGNCNYFKDHILDGEVVNYGWNNLIIKVGDNMLLRKINLDGKYFNECLSKYPKSVNFQRLCIERLSLTIINEIALSLLRDKNSTQPSVVAYCIPNEFTNYLDKLYLLERYDKTYNLSSIKFNEEGMNNNLIDKIFSFLLKFSPLNVEMDEKIKLSSDTLTSTEPSSNKVSEAQRKAAICNLFRRAISKHIFVVDRVQMYRKNTLTKFNNLIAEMKTLCLDSKLNPKVNEQFITIIKELNELSLI</sequence>
<dbReference type="AlphaFoldDB" id="A0A0N4ZVV0"/>
<protein>
    <submittedName>
        <fullName evidence="3">Uncharacterized protein</fullName>
    </submittedName>
</protein>
<keyword evidence="1" id="KW-0472">Membrane</keyword>
<evidence type="ECO:0000313" key="2">
    <source>
        <dbReference type="Proteomes" id="UP000038045"/>
    </source>
</evidence>
<name>A0A0N4ZVV0_PARTI</name>
<organism evidence="2 3">
    <name type="scientific">Parastrongyloides trichosuri</name>
    <name type="common">Possum-specific nematode worm</name>
    <dbReference type="NCBI Taxonomy" id="131310"/>
    <lineage>
        <taxon>Eukaryota</taxon>
        <taxon>Metazoa</taxon>
        <taxon>Ecdysozoa</taxon>
        <taxon>Nematoda</taxon>
        <taxon>Chromadorea</taxon>
        <taxon>Rhabditida</taxon>
        <taxon>Tylenchina</taxon>
        <taxon>Panagrolaimomorpha</taxon>
        <taxon>Strongyloidoidea</taxon>
        <taxon>Strongyloididae</taxon>
        <taxon>Parastrongyloides</taxon>
    </lineage>
</organism>
<feature type="transmembrane region" description="Helical" evidence="1">
    <location>
        <begin position="34"/>
        <end position="56"/>
    </location>
</feature>
<dbReference type="WBParaSite" id="PTRK_0001273300.1">
    <property type="protein sequence ID" value="PTRK_0001273300.1"/>
    <property type="gene ID" value="PTRK_0001273300"/>
</dbReference>
<keyword evidence="2" id="KW-1185">Reference proteome</keyword>
<evidence type="ECO:0000313" key="3">
    <source>
        <dbReference type="WBParaSite" id="PTRK_0001273300.1"/>
    </source>
</evidence>
<dbReference type="Proteomes" id="UP000038045">
    <property type="component" value="Unplaced"/>
</dbReference>
<reference evidence="3" key="1">
    <citation type="submission" date="2017-02" db="UniProtKB">
        <authorList>
            <consortium name="WormBaseParasite"/>
        </authorList>
    </citation>
    <scope>IDENTIFICATION</scope>
</reference>